<proteinExistence type="predicted"/>
<dbReference type="InterPro" id="IPR001647">
    <property type="entry name" value="HTH_TetR"/>
</dbReference>
<accession>A0ABV8LZ94</accession>
<organism evidence="4 5">
    <name type="scientific">Hamadaea flava</name>
    <dbReference type="NCBI Taxonomy" id="1742688"/>
    <lineage>
        <taxon>Bacteria</taxon>
        <taxon>Bacillati</taxon>
        <taxon>Actinomycetota</taxon>
        <taxon>Actinomycetes</taxon>
        <taxon>Micromonosporales</taxon>
        <taxon>Micromonosporaceae</taxon>
        <taxon>Hamadaea</taxon>
    </lineage>
</organism>
<dbReference type="Gene3D" id="1.10.357.10">
    <property type="entry name" value="Tetracycline Repressor, domain 2"/>
    <property type="match status" value="1"/>
</dbReference>
<keyword evidence="5" id="KW-1185">Reference proteome</keyword>
<dbReference type="Proteomes" id="UP001595816">
    <property type="component" value="Unassembled WGS sequence"/>
</dbReference>
<evidence type="ECO:0000313" key="5">
    <source>
        <dbReference type="Proteomes" id="UP001595816"/>
    </source>
</evidence>
<keyword evidence="1 2" id="KW-0238">DNA-binding</keyword>
<name>A0ABV8LZ94_9ACTN</name>
<protein>
    <submittedName>
        <fullName evidence="4">TetR/AcrR family transcriptional regulator</fullName>
    </submittedName>
</protein>
<comment type="caution">
    <text evidence="4">The sequence shown here is derived from an EMBL/GenBank/DDBJ whole genome shotgun (WGS) entry which is preliminary data.</text>
</comment>
<evidence type="ECO:0000313" key="4">
    <source>
        <dbReference type="EMBL" id="MFC4135624.1"/>
    </source>
</evidence>
<dbReference type="SUPFAM" id="SSF46689">
    <property type="entry name" value="Homeodomain-like"/>
    <property type="match status" value="1"/>
</dbReference>
<reference evidence="5" key="1">
    <citation type="journal article" date="2019" name="Int. J. Syst. Evol. Microbiol.">
        <title>The Global Catalogue of Microorganisms (GCM) 10K type strain sequencing project: providing services to taxonomists for standard genome sequencing and annotation.</title>
        <authorList>
            <consortium name="The Broad Institute Genomics Platform"/>
            <consortium name="The Broad Institute Genome Sequencing Center for Infectious Disease"/>
            <person name="Wu L."/>
            <person name="Ma J."/>
        </authorList>
    </citation>
    <scope>NUCLEOTIDE SEQUENCE [LARGE SCALE GENOMIC DNA]</scope>
    <source>
        <strain evidence="5">CGMCC 4.7289</strain>
    </source>
</reference>
<dbReference type="EMBL" id="JBHSAY010000023">
    <property type="protein sequence ID" value="MFC4135624.1"/>
    <property type="molecule type" value="Genomic_DNA"/>
</dbReference>
<dbReference type="Pfam" id="PF00440">
    <property type="entry name" value="TetR_N"/>
    <property type="match status" value="1"/>
</dbReference>
<feature type="domain" description="HTH tetR-type" evidence="3">
    <location>
        <begin position="15"/>
        <end position="73"/>
    </location>
</feature>
<sequence length="195" mass="21238">MSMPYEATGRVGQKARTRQALVDATRRLLAEGQTPQVEEAAEAAGISRTTAYRYFPNQRVLLMAAHPEISPDTLLGPDAPATLPERLDAFVAAFCEYNFTWEHQLRAALRVSLGPDAERPTLRQGRAVAWVEDALAPLRVTHPAVDVHALAIAIRSAIGIETLIWLSDVAGYDEAQAARTVRQTARALLDAATGR</sequence>
<feature type="DNA-binding region" description="H-T-H motif" evidence="2">
    <location>
        <begin position="36"/>
        <end position="55"/>
    </location>
</feature>
<evidence type="ECO:0000256" key="2">
    <source>
        <dbReference type="PROSITE-ProRule" id="PRU00335"/>
    </source>
</evidence>
<evidence type="ECO:0000259" key="3">
    <source>
        <dbReference type="PROSITE" id="PS50977"/>
    </source>
</evidence>
<dbReference type="PROSITE" id="PS50977">
    <property type="entry name" value="HTH_TETR_2"/>
    <property type="match status" value="1"/>
</dbReference>
<evidence type="ECO:0000256" key="1">
    <source>
        <dbReference type="ARBA" id="ARBA00023125"/>
    </source>
</evidence>
<gene>
    <name evidence="4" type="ORF">ACFOZ4_33840</name>
</gene>
<dbReference type="RefSeq" id="WP_253750078.1">
    <property type="nucleotide sequence ID" value="NZ_JAMZDZ010000001.1"/>
</dbReference>
<dbReference type="InterPro" id="IPR009057">
    <property type="entry name" value="Homeodomain-like_sf"/>
</dbReference>